<dbReference type="SUPFAM" id="SSF51735">
    <property type="entry name" value="NAD(P)-binding Rossmann-fold domains"/>
    <property type="match status" value="1"/>
</dbReference>
<evidence type="ECO:0000313" key="5">
    <source>
        <dbReference type="Proteomes" id="UP001601059"/>
    </source>
</evidence>
<feature type="domain" description="Gfo/Idh/MocA-like oxidoreductase N-terminal" evidence="2">
    <location>
        <begin position="5"/>
        <end position="123"/>
    </location>
</feature>
<dbReference type="InterPro" id="IPR036291">
    <property type="entry name" value="NAD(P)-bd_dom_sf"/>
</dbReference>
<dbReference type="InterPro" id="IPR000683">
    <property type="entry name" value="Gfo/Idh/MocA-like_OxRdtase_N"/>
</dbReference>
<dbReference type="InterPro" id="IPR050463">
    <property type="entry name" value="Gfo/Idh/MocA_oxidrdct_glycsds"/>
</dbReference>
<evidence type="ECO:0000259" key="3">
    <source>
        <dbReference type="Pfam" id="PF22725"/>
    </source>
</evidence>
<dbReference type="EMBL" id="JBIACK010000006">
    <property type="protein sequence ID" value="MFE8701622.1"/>
    <property type="molecule type" value="Genomic_DNA"/>
</dbReference>
<sequence>MKSSIKMGIIGLGAFGAKILNPISFFHPKEELEVVAVCDINENVAKDIAGQFEVPHWFQSYQEMLETIDLDVVYIATPPATHEQITRDVIQKGIHVFCEKPLANSISEARNMLELANEAKVIHALHFGQNYLPGLNTFHQMIEEGYAGEIDKIFLKMHYPSWPPEWQQNEWIASRDGGFLLEQGIHFIQAIQRVFGKITHIQSEVHYPSPGQSEDGVIATMILKSGITIVVEGSTDVSFEEDVSLTAYGSEGTVMFDFKGVKAAKVGSELKEVELGEPSPWILTHIINAIKGEPAEIYDFKVGYEAQVVLDILRQGENKLVSLEPYHNI</sequence>
<evidence type="ECO:0000259" key="2">
    <source>
        <dbReference type="Pfam" id="PF01408"/>
    </source>
</evidence>
<organism evidence="4 5">
    <name type="scientific">Cytobacillus spartinae</name>
    <dbReference type="NCBI Taxonomy" id="3299023"/>
    <lineage>
        <taxon>Bacteria</taxon>
        <taxon>Bacillati</taxon>
        <taxon>Bacillota</taxon>
        <taxon>Bacilli</taxon>
        <taxon>Bacillales</taxon>
        <taxon>Bacillaceae</taxon>
        <taxon>Cytobacillus</taxon>
    </lineage>
</organism>
<proteinExistence type="predicted"/>
<dbReference type="Pfam" id="PF01408">
    <property type="entry name" value="GFO_IDH_MocA"/>
    <property type="match status" value="1"/>
</dbReference>
<gene>
    <name evidence="4" type="ORF">ACFYKX_13545</name>
</gene>
<dbReference type="InterPro" id="IPR055170">
    <property type="entry name" value="GFO_IDH_MocA-like_dom"/>
</dbReference>
<comment type="caution">
    <text evidence="4">The sequence shown here is derived from an EMBL/GenBank/DDBJ whole genome shotgun (WGS) entry which is preliminary data.</text>
</comment>
<dbReference type="Gene3D" id="3.40.50.720">
    <property type="entry name" value="NAD(P)-binding Rossmann-like Domain"/>
    <property type="match status" value="1"/>
</dbReference>
<dbReference type="Pfam" id="PF22725">
    <property type="entry name" value="GFO_IDH_MocA_C3"/>
    <property type="match status" value="1"/>
</dbReference>
<accession>A0ABW6KBR6</accession>
<dbReference type="RefSeq" id="WP_389361592.1">
    <property type="nucleotide sequence ID" value="NZ_JBIACK010000006.1"/>
</dbReference>
<dbReference type="SUPFAM" id="SSF55347">
    <property type="entry name" value="Glyceraldehyde-3-phosphate dehydrogenase-like, C-terminal domain"/>
    <property type="match status" value="1"/>
</dbReference>
<dbReference type="Proteomes" id="UP001601059">
    <property type="component" value="Unassembled WGS sequence"/>
</dbReference>
<dbReference type="PANTHER" id="PTHR43818">
    <property type="entry name" value="BCDNA.GH03377"/>
    <property type="match status" value="1"/>
</dbReference>
<protein>
    <submittedName>
        <fullName evidence="4">Gfo/Idh/MocA family protein</fullName>
    </submittedName>
</protein>
<dbReference type="PANTHER" id="PTHR43818:SF11">
    <property type="entry name" value="BCDNA.GH03377"/>
    <property type="match status" value="1"/>
</dbReference>
<reference evidence="4 5" key="1">
    <citation type="submission" date="2024-08" db="EMBL/GenBank/DDBJ databases">
        <title>Two novel Cytobacillus novel species.</title>
        <authorList>
            <person name="Liu G."/>
        </authorList>
    </citation>
    <scope>NUCLEOTIDE SEQUENCE [LARGE SCALE GENOMIC DNA]</scope>
    <source>
        <strain evidence="4 5">FJAT-54145</strain>
    </source>
</reference>
<dbReference type="Gene3D" id="3.30.360.10">
    <property type="entry name" value="Dihydrodipicolinate Reductase, domain 2"/>
    <property type="match status" value="1"/>
</dbReference>
<keyword evidence="1" id="KW-0560">Oxidoreductase</keyword>
<evidence type="ECO:0000313" key="4">
    <source>
        <dbReference type="EMBL" id="MFE8701622.1"/>
    </source>
</evidence>
<feature type="domain" description="GFO/IDH/MocA-like oxidoreductase" evidence="3">
    <location>
        <begin position="137"/>
        <end position="254"/>
    </location>
</feature>
<keyword evidence="5" id="KW-1185">Reference proteome</keyword>
<evidence type="ECO:0000256" key="1">
    <source>
        <dbReference type="ARBA" id="ARBA00023002"/>
    </source>
</evidence>
<name>A0ABW6KBR6_9BACI</name>